<gene>
    <name evidence="4" type="ORF">BCR44DRAFT_1436328</name>
</gene>
<feature type="region of interest" description="Disordered" evidence="2">
    <location>
        <begin position="1200"/>
        <end position="1223"/>
    </location>
</feature>
<dbReference type="GO" id="GO:0006508">
    <property type="term" value="P:proteolysis"/>
    <property type="evidence" value="ECO:0007669"/>
    <property type="project" value="InterPro"/>
</dbReference>
<dbReference type="EMBL" id="MCFL01000028">
    <property type="protein sequence ID" value="ORZ34505.1"/>
    <property type="molecule type" value="Genomic_DNA"/>
</dbReference>
<organism evidence="4 5">
    <name type="scientific">Catenaria anguillulae PL171</name>
    <dbReference type="NCBI Taxonomy" id="765915"/>
    <lineage>
        <taxon>Eukaryota</taxon>
        <taxon>Fungi</taxon>
        <taxon>Fungi incertae sedis</taxon>
        <taxon>Blastocladiomycota</taxon>
        <taxon>Blastocladiomycetes</taxon>
        <taxon>Blastocladiales</taxon>
        <taxon>Catenariaceae</taxon>
        <taxon>Catenaria</taxon>
    </lineage>
</organism>
<dbReference type="InterPro" id="IPR054094">
    <property type="entry name" value="Androglobin_IV"/>
</dbReference>
<dbReference type="PROSITE" id="PS50203">
    <property type="entry name" value="CALPAIN_CAT"/>
    <property type="match status" value="1"/>
</dbReference>
<dbReference type="PANTHER" id="PTHR46298">
    <property type="entry name" value="ANDROGLOBIN"/>
    <property type="match status" value="1"/>
</dbReference>
<accession>A0A1Y2HIX4</accession>
<feature type="compositionally biased region" description="Low complexity" evidence="2">
    <location>
        <begin position="778"/>
        <end position="787"/>
    </location>
</feature>
<dbReference type="Pfam" id="PF00648">
    <property type="entry name" value="Peptidase_C2"/>
    <property type="match status" value="1"/>
</dbReference>
<feature type="region of interest" description="Disordered" evidence="2">
    <location>
        <begin position="834"/>
        <end position="923"/>
    </location>
</feature>
<comment type="caution">
    <text evidence="1">Lacks conserved residue(s) required for the propagation of feature annotation.</text>
</comment>
<feature type="compositionally biased region" description="Low complexity" evidence="2">
    <location>
        <begin position="1200"/>
        <end position="1209"/>
    </location>
</feature>
<dbReference type="Pfam" id="PF22069">
    <property type="entry name" value="Androglobin_IV"/>
    <property type="match status" value="1"/>
</dbReference>
<dbReference type="STRING" id="765915.A0A1Y2HIX4"/>
<feature type="compositionally biased region" description="Basic and acidic residues" evidence="2">
    <location>
        <begin position="788"/>
        <end position="799"/>
    </location>
</feature>
<evidence type="ECO:0000259" key="3">
    <source>
        <dbReference type="PROSITE" id="PS50203"/>
    </source>
</evidence>
<comment type="caution">
    <text evidence="4">The sequence shown here is derived from an EMBL/GenBank/DDBJ whole genome shotgun (WGS) entry which is preliminary data.</text>
</comment>
<proteinExistence type="predicted"/>
<feature type="compositionally biased region" description="Low complexity" evidence="2">
    <location>
        <begin position="845"/>
        <end position="858"/>
    </location>
</feature>
<dbReference type="SUPFAM" id="SSF54001">
    <property type="entry name" value="Cysteine proteinases"/>
    <property type="match status" value="1"/>
</dbReference>
<dbReference type="AlphaFoldDB" id="A0A1Y2HIX4"/>
<feature type="compositionally biased region" description="Basic and acidic residues" evidence="2">
    <location>
        <begin position="893"/>
        <end position="902"/>
    </location>
</feature>
<evidence type="ECO:0000256" key="1">
    <source>
        <dbReference type="PROSITE-ProRule" id="PRU00239"/>
    </source>
</evidence>
<feature type="region of interest" description="Disordered" evidence="2">
    <location>
        <begin position="1012"/>
        <end position="1034"/>
    </location>
</feature>
<feature type="compositionally biased region" description="Basic and acidic residues" evidence="2">
    <location>
        <begin position="1211"/>
        <end position="1223"/>
    </location>
</feature>
<sequence>MPAPPCESDQFLPWDHVYPKTKDGSPMYNPAGKYAVKLWWCGAWRKILVDDKIPVDEKGEPLLPTSPVPGEIWPWVVGKAMLKVCALSYYDRPTGYEMTGACFFKILTGCESHQVSMLPAPQDTLQVAKDLALFNVSTALRQFLGIPIPPPIPPTLLASGVVNPPVSANQAPAVSTAAATQSTMLSATPQALPLLAPIPPAYTAPGIALALLDAIPGHPTLPALIIAQLIRLHPETRSVRLRLFPIYLPVPPAFGWESEITVAKEDLVASAAGVWCVHFPSQYRTARHFVYLMAPWCQCGGTVAGATGGPGGVGVGGAQGPGAGASGNAMAAAAGMAGAALGASLAFGAGGAGGSGVGGMVGAGSGLAGVGGVLGAAGAASGASVGALAGGLASELVPRLLPLIYNPNDRPVEVLVSFSCHSRLGINRKRHPSLLIQASEWTRPFGTAPSLMYGSSLDSATDMDANSSVPTTSSIHTRLATLGNAATVVTLAPHQAIRLIPDAPMHHTVSIYTRTDSDIVLEDEARYFAEKCNVHVGEVDETYLAHPSAHAWSVLFKFPLVLKSPTRLAIHLFVPELIADHTVLRVVDNDSMRALVVPLLSLPSQWLQPNAKGYTVMADCKAPFPRPAGRFRLRMYSTPQAVLPIERPIELGIKQWSNEYEDSYVSNRQHRLFRTIIRIPNVAESHVSLHLSFAIPNLYLTLELYENNEQIFKVRARDVVIVPNVILLKTDDFAQPTAGIEKEAKPETTAAAGATVGPSTGKAGAGKADKASEKEKAAAAAAAAAASKEAEKEKERDRLSPPNSALARSQPMRRYILQAFVEPTEEVLPLLVEPADATSGGRPRTASSVAATTTTTGAPKVSMTSVKVAPTKGGKSGSTAGAEAPKLAAVPDGPEKMTKDSSAKSPSSQNVQSTKSSSPAAATATDTATNAAAAATSTTTFNATVTRDLKWILRVTSSESQGLYVVKDSERDEKHRVIKEAWEQKAPGRAARAREAREQFLNTLKQAQSVAAAGAGSGTASSGTPPATAPPQAHAPPPYIFSSASSYMSKHSLSAHAWTTGLATFQGIPPGLPRPEDYTPCLVHYLLTPPPTVLSPSDLASRAAAHQSLYDTWSQYYTTLRARWHADKKLAEDSRKYLTDALDGMQAQVKGWRDVDQARRLDHRKKTIVELEEEAARILAARIAAEQAAAEAAAAAAAASGVGAGTVEEVGGGKDKGKAGKKK</sequence>
<feature type="region of interest" description="Disordered" evidence="2">
    <location>
        <begin position="740"/>
        <end position="807"/>
    </location>
</feature>
<reference evidence="4 5" key="1">
    <citation type="submission" date="2016-07" db="EMBL/GenBank/DDBJ databases">
        <title>Pervasive Adenine N6-methylation of Active Genes in Fungi.</title>
        <authorList>
            <consortium name="DOE Joint Genome Institute"/>
            <person name="Mondo S.J."/>
            <person name="Dannebaum R.O."/>
            <person name="Kuo R.C."/>
            <person name="Labutti K."/>
            <person name="Haridas S."/>
            <person name="Kuo A."/>
            <person name="Salamov A."/>
            <person name="Ahrendt S.R."/>
            <person name="Lipzen A."/>
            <person name="Sullivan W."/>
            <person name="Andreopoulos W.B."/>
            <person name="Clum A."/>
            <person name="Lindquist E."/>
            <person name="Daum C."/>
            <person name="Ramamoorthy G.K."/>
            <person name="Gryganskyi A."/>
            <person name="Culley D."/>
            <person name="Magnuson J.K."/>
            <person name="James T.Y."/>
            <person name="O'Malley M.A."/>
            <person name="Stajich J.E."/>
            <person name="Spatafora J.W."/>
            <person name="Visel A."/>
            <person name="Grigoriev I.V."/>
        </authorList>
    </citation>
    <scope>NUCLEOTIDE SEQUENCE [LARGE SCALE GENOMIC DNA]</scope>
    <source>
        <strain evidence="4 5">PL171</strain>
    </source>
</reference>
<feature type="compositionally biased region" description="Low complexity" evidence="2">
    <location>
        <begin position="905"/>
        <end position="923"/>
    </location>
</feature>
<name>A0A1Y2HIX4_9FUNG</name>
<feature type="domain" description="Calpain catalytic" evidence="3">
    <location>
        <begin position="22"/>
        <end position="84"/>
    </location>
</feature>
<evidence type="ECO:0000313" key="4">
    <source>
        <dbReference type="EMBL" id="ORZ34505.1"/>
    </source>
</evidence>
<evidence type="ECO:0000313" key="5">
    <source>
        <dbReference type="Proteomes" id="UP000193411"/>
    </source>
</evidence>
<dbReference type="InterPro" id="IPR038765">
    <property type="entry name" value="Papain-like_cys_pep_sf"/>
</dbReference>
<dbReference type="InterPro" id="IPR053033">
    <property type="entry name" value="Androglobin-like"/>
</dbReference>
<evidence type="ECO:0000256" key="2">
    <source>
        <dbReference type="SAM" id="MobiDB-lite"/>
    </source>
</evidence>
<dbReference type="OrthoDB" id="167576at2759"/>
<dbReference type="InterPro" id="IPR001300">
    <property type="entry name" value="Peptidase_C2_calpain_cat"/>
</dbReference>
<protein>
    <recommendedName>
        <fullName evidence="3">Calpain catalytic domain-containing protein</fullName>
    </recommendedName>
</protein>
<dbReference type="Proteomes" id="UP000193411">
    <property type="component" value="Unassembled WGS sequence"/>
</dbReference>
<dbReference type="GO" id="GO:0004198">
    <property type="term" value="F:calcium-dependent cysteine-type endopeptidase activity"/>
    <property type="evidence" value="ECO:0007669"/>
    <property type="project" value="InterPro"/>
</dbReference>
<keyword evidence="5" id="KW-1185">Reference proteome</keyword>
<feature type="compositionally biased region" description="Low complexity" evidence="2">
    <location>
        <begin position="1012"/>
        <end position="1026"/>
    </location>
</feature>
<dbReference type="PANTHER" id="PTHR46298:SF1">
    <property type="entry name" value="ANDROGLOBIN"/>
    <property type="match status" value="1"/>
</dbReference>
<feature type="compositionally biased region" description="Basic and acidic residues" evidence="2">
    <location>
        <begin position="767"/>
        <end position="777"/>
    </location>
</feature>